<dbReference type="FunFam" id="3.40.640.10:FF:000004">
    <property type="entry name" value="Acetylornithine aminotransferase"/>
    <property type="match status" value="1"/>
</dbReference>
<proteinExistence type="inferred from homology"/>
<comment type="subunit">
    <text evidence="3">Homotetramer.</text>
</comment>
<dbReference type="RefSeq" id="WP_013378161.1">
    <property type="nucleotide sequence ID" value="NC_014623.1"/>
</dbReference>
<dbReference type="Gene3D" id="3.40.640.10">
    <property type="entry name" value="Type I PLP-dependent aspartate aminotransferase-like (Major domain)"/>
    <property type="match status" value="1"/>
</dbReference>
<dbReference type="InterPro" id="IPR049704">
    <property type="entry name" value="Aminotrans_3_PPA_site"/>
</dbReference>
<dbReference type="InterPro" id="IPR015421">
    <property type="entry name" value="PyrdxlP-dep_Trfase_major"/>
</dbReference>
<sequence length="432" mass="46177">MESKTIRAKHKQYLLPSVANYYEEPVVLHEGKGSRLTDLDGKSYLDFFGGILTVSVGHANERVNAAVSAQLQRLSHVSTLYPTVPIVELAEKLVAVAPGNLKKAFFTASGTEADETAVVLAQVATGNQELIALRHGYSGRSLLAQSLTAHSNYRAVPSQVAAIKHGLSPYCYRCPLKLEPGKCGVACAKDLDELIRTTTTGRIAGMLAEPIQGVGGFITPPKEYFEIASEIVRKYGGLMIIDEVQTGFGRTGKMWGAQQYGVDPDIMTMAKGIANGLPLAATLCTPAIGDAFKSSTISTFGGNPLSCAAAGAVLEEIQENNLVENAAKRGEELREGLVKLQRKYPKTIGDVRGMGLMQALELVVDETIQDRTPNPRATLQLFEETKKRGLLIGKGGLYGNTIRIAPALNITAGEISEGLRALEESFAAMGVA</sequence>
<protein>
    <recommendedName>
        <fullName evidence="4">alanine--glyoxylate transaminase</fullName>
        <ecNumber evidence="4">2.6.1.44</ecNumber>
    </recommendedName>
</protein>
<dbReference type="KEGG" id="sur:STAUR_8044"/>
<dbReference type="InterPro" id="IPR015424">
    <property type="entry name" value="PyrdxlP-dep_Trfase"/>
</dbReference>
<evidence type="ECO:0000313" key="10">
    <source>
        <dbReference type="EMBL" id="ADO75799.1"/>
    </source>
</evidence>
<dbReference type="CDD" id="cd00610">
    <property type="entry name" value="OAT_like"/>
    <property type="match status" value="1"/>
</dbReference>
<evidence type="ECO:0000313" key="11">
    <source>
        <dbReference type="Proteomes" id="UP000001351"/>
    </source>
</evidence>
<evidence type="ECO:0000256" key="6">
    <source>
        <dbReference type="ARBA" id="ARBA00022679"/>
    </source>
</evidence>
<dbReference type="EMBL" id="CP002271">
    <property type="protein sequence ID" value="ADO75799.1"/>
    <property type="molecule type" value="Genomic_DNA"/>
</dbReference>
<dbReference type="PANTHER" id="PTHR45688:SF3">
    <property type="entry name" value="ALANINE--GLYOXYLATE AMINOTRANSFERASE 2, MITOCHONDRIAL"/>
    <property type="match status" value="1"/>
</dbReference>
<keyword evidence="6" id="KW-0808">Transferase</keyword>
<dbReference type="GO" id="GO:0008453">
    <property type="term" value="F:alanine-glyoxylate transaminase activity"/>
    <property type="evidence" value="ECO:0007669"/>
    <property type="project" value="UniProtKB-EC"/>
</dbReference>
<dbReference type="HOGENOM" id="CLU_016922_10_0_7"/>
<organism evidence="10 11">
    <name type="scientific">Stigmatella aurantiaca (strain DW4/3-1)</name>
    <dbReference type="NCBI Taxonomy" id="378806"/>
    <lineage>
        <taxon>Bacteria</taxon>
        <taxon>Pseudomonadati</taxon>
        <taxon>Myxococcota</taxon>
        <taxon>Myxococcia</taxon>
        <taxon>Myxococcales</taxon>
        <taxon>Cystobacterineae</taxon>
        <taxon>Archangiaceae</taxon>
        <taxon>Stigmatella</taxon>
    </lineage>
</organism>
<dbReference type="Proteomes" id="UP000001351">
    <property type="component" value="Chromosome"/>
</dbReference>
<dbReference type="InterPro" id="IPR015422">
    <property type="entry name" value="PyrdxlP-dep_Trfase_small"/>
</dbReference>
<evidence type="ECO:0000256" key="4">
    <source>
        <dbReference type="ARBA" id="ARBA00013049"/>
    </source>
</evidence>
<evidence type="ECO:0000256" key="3">
    <source>
        <dbReference type="ARBA" id="ARBA00011881"/>
    </source>
</evidence>
<evidence type="ECO:0000256" key="2">
    <source>
        <dbReference type="ARBA" id="ARBA00008954"/>
    </source>
</evidence>
<dbReference type="SUPFAM" id="SSF53383">
    <property type="entry name" value="PLP-dependent transferases"/>
    <property type="match status" value="1"/>
</dbReference>
<reference evidence="10 11" key="1">
    <citation type="journal article" date="2011" name="Mol. Biol. Evol.">
        <title>Comparative genomic analysis of fruiting body formation in Myxococcales.</title>
        <authorList>
            <person name="Huntley S."/>
            <person name="Hamann N."/>
            <person name="Wegener-Feldbrugge S."/>
            <person name="Treuner-Lange A."/>
            <person name="Kube M."/>
            <person name="Reinhardt R."/>
            <person name="Klages S."/>
            <person name="Muller R."/>
            <person name="Ronning C.M."/>
            <person name="Nierman W.C."/>
            <person name="Sogaard-Andersen L."/>
        </authorList>
    </citation>
    <scope>NUCLEOTIDE SEQUENCE [LARGE SCALE GENOMIC DNA]</scope>
    <source>
        <strain evidence="10 11">DW4/3-1</strain>
    </source>
</reference>
<evidence type="ECO:0000256" key="8">
    <source>
        <dbReference type="ARBA" id="ARBA00022946"/>
    </source>
</evidence>
<dbReference type="InterPro" id="IPR005814">
    <property type="entry name" value="Aminotrans_3"/>
</dbReference>
<dbReference type="eggNOG" id="COG0160">
    <property type="taxonomic scope" value="Bacteria"/>
</dbReference>
<evidence type="ECO:0000256" key="1">
    <source>
        <dbReference type="ARBA" id="ARBA00001933"/>
    </source>
</evidence>
<dbReference type="GO" id="GO:0030170">
    <property type="term" value="F:pyridoxal phosphate binding"/>
    <property type="evidence" value="ECO:0007669"/>
    <property type="project" value="InterPro"/>
</dbReference>
<dbReference type="PIRSF" id="PIRSF000521">
    <property type="entry name" value="Transaminase_4ab_Lys_Orn"/>
    <property type="match status" value="1"/>
</dbReference>
<dbReference type="AlphaFoldDB" id="E3FRM2"/>
<evidence type="ECO:0000256" key="5">
    <source>
        <dbReference type="ARBA" id="ARBA00022576"/>
    </source>
</evidence>
<keyword evidence="7 9" id="KW-0663">Pyridoxal phosphate</keyword>
<keyword evidence="8" id="KW-0809">Transit peptide</keyword>
<comment type="similarity">
    <text evidence="2 9">Belongs to the class-III pyridoxal-phosphate-dependent aminotransferase family.</text>
</comment>
<dbReference type="Gene3D" id="3.90.1150.10">
    <property type="entry name" value="Aspartate Aminotransferase, domain 1"/>
    <property type="match status" value="1"/>
</dbReference>
<gene>
    <name evidence="10" type="ordered locus">STAUR_8044</name>
</gene>
<evidence type="ECO:0000256" key="9">
    <source>
        <dbReference type="RuleBase" id="RU003560"/>
    </source>
</evidence>
<keyword evidence="11" id="KW-1185">Reference proteome</keyword>
<accession>E3FRM2</accession>
<comment type="cofactor">
    <cofactor evidence="1">
        <name>pyridoxal 5'-phosphate</name>
        <dbReference type="ChEBI" id="CHEBI:597326"/>
    </cofactor>
</comment>
<name>E3FRM2_STIAD</name>
<evidence type="ECO:0000256" key="7">
    <source>
        <dbReference type="ARBA" id="ARBA00022898"/>
    </source>
</evidence>
<dbReference type="OrthoDB" id="9801834at2"/>
<dbReference type="EC" id="2.6.1.44" evidence="4"/>
<dbReference type="PANTHER" id="PTHR45688">
    <property type="match status" value="1"/>
</dbReference>
<keyword evidence="5 10" id="KW-0032">Aminotransferase</keyword>
<dbReference type="PROSITE" id="PS00600">
    <property type="entry name" value="AA_TRANSFER_CLASS_3"/>
    <property type="match status" value="1"/>
</dbReference>
<dbReference type="STRING" id="378806.STAUR_8044"/>
<dbReference type="Pfam" id="PF00202">
    <property type="entry name" value="Aminotran_3"/>
    <property type="match status" value="1"/>
</dbReference>